<dbReference type="Pfam" id="PF08316">
    <property type="entry name" value="Pal1"/>
    <property type="match status" value="1"/>
</dbReference>
<dbReference type="InterPro" id="IPR013226">
    <property type="entry name" value="Pal1"/>
</dbReference>
<dbReference type="PANTHER" id="PTHR28307:SF1">
    <property type="entry name" value="PAL1 CELL MORPHOLOGY PROTEIN"/>
    <property type="match status" value="1"/>
</dbReference>
<feature type="compositionally biased region" description="Polar residues" evidence="1">
    <location>
        <begin position="453"/>
        <end position="465"/>
    </location>
</feature>
<sequence length="491" mass="54757">MDDRDYMDVAVDKQWASKYILGPLYDPEPSQVCATRLKPLPTPPTSASPVRKSSIQGRRRASVAHGGDEKEEEQPFFRRILSRTNGLRKKPLPPSPPRSNAKYYPPPSGLERKRSIYTANPPPTRWNQGTILSRANSTSSSSRPGAGAIAAASDRDRPRRRTGSFAERYPGDMSHRPLEMLTQEHRARERGNTDNLPRRAGSLRERYPGDMSHRPLAILTREHRAADRAPHLHNHRRQQPSDTIDSLDVTGPVPGVTYHHDGPFDPTLKERNTNKKYAPVEAVRDTNAEALKATPREFVQDSLVKHVPLQGTAVVPPGMQDFAGRTMEYEEGADLMREEDAPGGPYKRWDHVRYRDDDLKGKGEPFWSVDQARQDERARSKQHAGSSSSRGGAMYYEMQPSSTFPSSSHGHRRGGGGDGGGDDEYEEGGPRVRQRSVSNGAQLQPDVYDYGVGSSSGLQRSNTTGRKLAEGLKRRFGSLRRKRLPDETGVE</sequence>
<feature type="region of interest" description="Disordered" evidence="1">
    <location>
        <begin position="186"/>
        <end position="210"/>
    </location>
</feature>
<accession>A0AAN7HHV1</accession>
<feature type="compositionally biased region" description="Basic and acidic residues" evidence="1">
    <location>
        <begin position="258"/>
        <end position="273"/>
    </location>
</feature>
<reference evidence="2" key="1">
    <citation type="journal article" date="2023" name="Mol. Phylogenet. Evol.">
        <title>Genome-scale phylogeny and comparative genomics of the fungal order Sordariales.</title>
        <authorList>
            <person name="Hensen N."/>
            <person name="Bonometti L."/>
            <person name="Westerberg I."/>
            <person name="Brannstrom I.O."/>
            <person name="Guillou S."/>
            <person name="Cros-Aarteil S."/>
            <person name="Calhoun S."/>
            <person name="Haridas S."/>
            <person name="Kuo A."/>
            <person name="Mondo S."/>
            <person name="Pangilinan J."/>
            <person name="Riley R."/>
            <person name="LaButti K."/>
            <person name="Andreopoulos B."/>
            <person name="Lipzen A."/>
            <person name="Chen C."/>
            <person name="Yan M."/>
            <person name="Daum C."/>
            <person name="Ng V."/>
            <person name="Clum A."/>
            <person name="Steindorff A."/>
            <person name="Ohm R.A."/>
            <person name="Martin F."/>
            <person name="Silar P."/>
            <person name="Natvig D.O."/>
            <person name="Lalanne C."/>
            <person name="Gautier V."/>
            <person name="Ament-Velasquez S.L."/>
            <person name="Kruys A."/>
            <person name="Hutchinson M.I."/>
            <person name="Powell A.J."/>
            <person name="Barry K."/>
            <person name="Miller A.N."/>
            <person name="Grigoriev I.V."/>
            <person name="Debuchy R."/>
            <person name="Gladieux P."/>
            <person name="Hiltunen Thoren M."/>
            <person name="Johannesson H."/>
        </authorList>
    </citation>
    <scope>NUCLEOTIDE SEQUENCE</scope>
    <source>
        <strain evidence="2">CBS 532.94</strain>
    </source>
</reference>
<evidence type="ECO:0000313" key="3">
    <source>
        <dbReference type="Proteomes" id="UP001303760"/>
    </source>
</evidence>
<feature type="compositionally biased region" description="Basic residues" evidence="1">
    <location>
        <begin position="474"/>
        <end position="483"/>
    </location>
</feature>
<dbReference type="EMBL" id="MU860005">
    <property type="protein sequence ID" value="KAK4242675.1"/>
    <property type="molecule type" value="Genomic_DNA"/>
</dbReference>
<dbReference type="PANTHER" id="PTHR28307">
    <property type="entry name" value="PROTEIN PAL1"/>
    <property type="match status" value="1"/>
</dbReference>
<gene>
    <name evidence="2" type="ORF">C8A03DRAFT_40016</name>
</gene>
<evidence type="ECO:0000313" key="2">
    <source>
        <dbReference type="EMBL" id="KAK4242675.1"/>
    </source>
</evidence>
<feature type="compositionally biased region" description="Low complexity" evidence="1">
    <location>
        <begin position="137"/>
        <end position="152"/>
    </location>
</feature>
<feature type="region of interest" description="Disordered" evidence="1">
    <location>
        <begin position="253"/>
        <end position="273"/>
    </location>
</feature>
<organism evidence="2 3">
    <name type="scientific">Achaetomium macrosporum</name>
    <dbReference type="NCBI Taxonomy" id="79813"/>
    <lineage>
        <taxon>Eukaryota</taxon>
        <taxon>Fungi</taxon>
        <taxon>Dikarya</taxon>
        <taxon>Ascomycota</taxon>
        <taxon>Pezizomycotina</taxon>
        <taxon>Sordariomycetes</taxon>
        <taxon>Sordariomycetidae</taxon>
        <taxon>Sordariales</taxon>
        <taxon>Chaetomiaceae</taxon>
        <taxon>Achaetomium</taxon>
    </lineage>
</organism>
<feature type="compositionally biased region" description="Polar residues" evidence="1">
    <location>
        <begin position="47"/>
        <end position="56"/>
    </location>
</feature>
<proteinExistence type="predicted"/>
<dbReference type="Proteomes" id="UP001303760">
    <property type="component" value="Unassembled WGS sequence"/>
</dbReference>
<reference evidence="2" key="2">
    <citation type="submission" date="2023-05" db="EMBL/GenBank/DDBJ databases">
        <authorList>
            <consortium name="Lawrence Berkeley National Laboratory"/>
            <person name="Steindorff A."/>
            <person name="Hensen N."/>
            <person name="Bonometti L."/>
            <person name="Westerberg I."/>
            <person name="Brannstrom I.O."/>
            <person name="Guillou S."/>
            <person name="Cros-Aarteil S."/>
            <person name="Calhoun S."/>
            <person name="Haridas S."/>
            <person name="Kuo A."/>
            <person name="Mondo S."/>
            <person name="Pangilinan J."/>
            <person name="Riley R."/>
            <person name="Labutti K."/>
            <person name="Andreopoulos B."/>
            <person name="Lipzen A."/>
            <person name="Chen C."/>
            <person name="Yanf M."/>
            <person name="Daum C."/>
            <person name="Ng V."/>
            <person name="Clum A."/>
            <person name="Ohm R."/>
            <person name="Martin F."/>
            <person name="Silar P."/>
            <person name="Natvig D."/>
            <person name="Lalanne C."/>
            <person name="Gautier V."/>
            <person name="Ament-Velasquez S.L."/>
            <person name="Kruys A."/>
            <person name="Hutchinson M.I."/>
            <person name="Powell A.J."/>
            <person name="Barry K."/>
            <person name="Miller A.N."/>
            <person name="Grigoriev I.V."/>
            <person name="Debuchy R."/>
            <person name="Gladieux P."/>
            <person name="Thoren M.H."/>
            <person name="Johannesson H."/>
        </authorList>
    </citation>
    <scope>NUCLEOTIDE SEQUENCE</scope>
    <source>
        <strain evidence="2">CBS 532.94</strain>
    </source>
</reference>
<dbReference type="AlphaFoldDB" id="A0AAN7HHV1"/>
<keyword evidence="3" id="KW-1185">Reference proteome</keyword>
<feature type="region of interest" description="Disordered" evidence="1">
    <location>
        <begin position="360"/>
        <end position="491"/>
    </location>
</feature>
<evidence type="ECO:0000256" key="1">
    <source>
        <dbReference type="SAM" id="MobiDB-lite"/>
    </source>
</evidence>
<comment type="caution">
    <text evidence="2">The sequence shown here is derived from an EMBL/GenBank/DDBJ whole genome shotgun (WGS) entry which is preliminary data.</text>
</comment>
<feature type="compositionally biased region" description="Polar residues" evidence="1">
    <location>
        <begin position="125"/>
        <end position="136"/>
    </location>
</feature>
<protein>
    <submittedName>
        <fullName evidence="2">Protein pal1</fullName>
    </submittedName>
</protein>
<name>A0AAN7HHV1_9PEZI</name>
<feature type="region of interest" description="Disordered" evidence="1">
    <location>
        <begin position="35"/>
        <end position="172"/>
    </location>
</feature>
<dbReference type="GO" id="GO:0005737">
    <property type="term" value="C:cytoplasm"/>
    <property type="evidence" value="ECO:0007669"/>
    <property type="project" value="TreeGrafter"/>
</dbReference>
<feature type="compositionally biased region" description="Polar residues" evidence="1">
    <location>
        <begin position="399"/>
        <end position="408"/>
    </location>
</feature>